<gene>
    <name evidence="1" type="ORF">EI427_25055</name>
</gene>
<evidence type="ECO:0000313" key="1">
    <source>
        <dbReference type="EMBL" id="AZQ65484.1"/>
    </source>
</evidence>
<organism evidence="1 2">
    <name type="scientific">Flammeovirga pectinis</name>
    <dbReference type="NCBI Taxonomy" id="2494373"/>
    <lineage>
        <taxon>Bacteria</taxon>
        <taxon>Pseudomonadati</taxon>
        <taxon>Bacteroidota</taxon>
        <taxon>Cytophagia</taxon>
        <taxon>Cytophagales</taxon>
        <taxon>Flammeovirgaceae</taxon>
        <taxon>Flammeovirga</taxon>
    </lineage>
</organism>
<name>A0A3S9PB98_9BACT</name>
<accession>A0A3S9PB98</accession>
<reference evidence="1 2" key="1">
    <citation type="submission" date="2018-12" db="EMBL/GenBank/DDBJ databases">
        <title>Flammeovirga pectinis sp. nov., isolated from the gut of the Korean scallop, Patinopecten yessoensis.</title>
        <authorList>
            <person name="Bae J.-W."/>
            <person name="Jeong Y.-S."/>
            <person name="Kang W."/>
        </authorList>
    </citation>
    <scope>NUCLEOTIDE SEQUENCE [LARGE SCALE GENOMIC DNA]</scope>
    <source>
        <strain evidence="1 2">L12M1</strain>
    </source>
</reference>
<dbReference type="AlphaFoldDB" id="A0A3S9PB98"/>
<evidence type="ECO:0000313" key="2">
    <source>
        <dbReference type="Proteomes" id="UP000267268"/>
    </source>
</evidence>
<dbReference type="OrthoDB" id="9906250at2"/>
<protein>
    <submittedName>
        <fullName evidence="1">Uncharacterized protein</fullName>
    </submittedName>
</protein>
<dbReference type="RefSeq" id="WP_126620237.1">
    <property type="nucleotide sequence ID" value="NZ_CP034563.1"/>
</dbReference>
<proteinExistence type="predicted"/>
<sequence length="108" mass="12247">MIYDVKSGYVNGQIDVEQLEDYAKMIKILSSKGEEADLLKQILKEKGINMSGFRGKVEVQYIVMPGKTNQVDQAVKAIEKKKNTFLLNDDNLSQYFGKIIYFSSSNLT</sequence>
<dbReference type="Proteomes" id="UP000267268">
    <property type="component" value="Chromosome 2"/>
</dbReference>
<dbReference type="KEGG" id="fll:EI427_25055"/>
<keyword evidence="2" id="KW-1185">Reference proteome</keyword>
<dbReference type="EMBL" id="CP034563">
    <property type="protein sequence ID" value="AZQ65484.1"/>
    <property type="molecule type" value="Genomic_DNA"/>
</dbReference>